<dbReference type="Proteomes" id="UP000027238">
    <property type="component" value="Unassembled WGS sequence"/>
</dbReference>
<dbReference type="EMBL" id="JMSE01000304">
    <property type="protein sequence ID" value="KDN70725.1"/>
    <property type="molecule type" value="Genomic_DNA"/>
</dbReference>
<name>A0A066XXR9_COLSU</name>
<dbReference type="HOGENOM" id="CLU_2108873_0_0_1"/>
<proteinExistence type="predicted"/>
<comment type="caution">
    <text evidence="1">The sequence shown here is derived from an EMBL/GenBank/DDBJ whole genome shotgun (WGS) entry which is preliminary data.</text>
</comment>
<gene>
    <name evidence="1" type="ORF">CSUB01_12451</name>
</gene>
<dbReference type="eggNOG" id="ENOG502T5FE">
    <property type="taxonomic scope" value="Eukaryota"/>
</dbReference>
<keyword evidence="2" id="KW-1185">Reference proteome</keyword>
<reference evidence="2" key="1">
    <citation type="journal article" date="2014" name="Genome Announc.">
        <title>Draft genome sequence of Colletotrichum sublineola, a destructive pathogen of cultivated sorghum.</title>
        <authorList>
            <person name="Baroncelli R."/>
            <person name="Sanz-Martin J.M."/>
            <person name="Rech G.E."/>
            <person name="Sukno S.A."/>
            <person name="Thon M.R."/>
        </authorList>
    </citation>
    <scope>NUCLEOTIDE SEQUENCE [LARGE SCALE GENOMIC DNA]</scope>
    <source>
        <strain evidence="2">TX430BB</strain>
    </source>
</reference>
<evidence type="ECO:0000313" key="2">
    <source>
        <dbReference type="Proteomes" id="UP000027238"/>
    </source>
</evidence>
<dbReference type="OrthoDB" id="10313014at2759"/>
<organism evidence="1 2">
    <name type="scientific">Colletotrichum sublineola</name>
    <name type="common">Sorghum anthracnose fungus</name>
    <dbReference type="NCBI Taxonomy" id="1173701"/>
    <lineage>
        <taxon>Eukaryota</taxon>
        <taxon>Fungi</taxon>
        <taxon>Dikarya</taxon>
        <taxon>Ascomycota</taxon>
        <taxon>Pezizomycotina</taxon>
        <taxon>Sordariomycetes</taxon>
        <taxon>Hypocreomycetidae</taxon>
        <taxon>Glomerellales</taxon>
        <taxon>Glomerellaceae</taxon>
        <taxon>Colletotrichum</taxon>
        <taxon>Colletotrichum graminicola species complex</taxon>
    </lineage>
</organism>
<evidence type="ECO:0000313" key="1">
    <source>
        <dbReference type="EMBL" id="KDN70725.1"/>
    </source>
</evidence>
<dbReference type="AlphaFoldDB" id="A0A066XXR9"/>
<sequence length="115" mass="13286">MAEIFLSNAIVSVQEDWLYDNSDFFRVCLRGGWKETITKAVHLEHVDGQTFLLLVEVTEVMLGSPNIKARRDYEKASNEAIALLPAFQPLTTFARLVRLADFRLMTDLYFFLRRA</sequence>
<dbReference type="OMA" id="SEFFRVC"/>
<protein>
    <submittedName>
        <fullName evidence="1">Uncharacterized protein</fullName>
    </submittedName>
</protein>
<accession>A0A066XXR9</accession>